<dbReference type="EMBL" id="JABWCS010000215">
    <property type="protein sequence ID" value="NUU62622.1"/>
    <property type="molecule type" value="Genomic_DNA"/>
</dbReference>
<dbReference type="PROSITE" id="PS51257">
    <property type="entry name" value="PROKAR_LIPOPROTEIN"/>
    <property type="match status" value="1"/>
</dbReference>
<dbReference type="Proteomes" id="UP000564806">
    <property type="component" value="Unassembled WGS sequence"/>
</dbReference>
<dbReference type="AlphaFoldDB" id="A0A850EUW4"/>
<sequence>MKILKSLILLFLTLIFVVGCSNSMNSKDAIKKGYVVYVNSEIFNSEYLDDFVKDFNNKVETEVKLAKYTDEGDPIFHSLVYRDNQIVYTYDSRSDNNGKKEKLNTTCSSLINKDNIYYLSGCANGEIGQRFRARQE</sequence>
<gene>
    <name evidence="1" type="ORF">HPT30_19950</name>
</gene>
<reference evidence="1" key="1">
    <citation type="submission" date="2020-06" db="EMBL/GenBank/DDBJ databases">
        <title>Paenibacillus sp. nov., isolated from soil.</title>
        <authorList>
            <person name="Seo Y.L."/>
        </authorList>
    </citation>
    <scope>NUCLEOTIDE SEQUENCE [LARGE SCALE GENOMIC DNA]</scope>
    <source>
        <strain evidence="1">JW14</strain>
    </source>
</reference>
<name>A0A850EUW4_9BACL</name>
<proteinExistence type="predicted"/>
<comment type="caution">
    <text evidence="1">The sequence shown here is derived from an EMBL/GenBank/DDBJ whole genome shotgun (WGS) entry which is preliminary data.</text>
</comment>
<dbReference type="InterPro" id="IPR025372">
    <property type="entry name" value="DUF4362"/>
</dbReference>
<keyword evidence="2" id="KW-1185">Reference proteome</keyword>
<dbReference type="Pfam" id="PF14275">
    <property type="entry name" value="DUF4362"/>
    <property type="match status" value="1"/>
</dbReference>
<protein>
    <submittedName>
        <fullName evidence="1">DUF4362 domain-containing protein</fullName>
    </submittedName>
</protein>
<evidence type="ECO:0000313" key="1">
    <source>
        <dbReference type="EMBL" id="NUU62622.1"/>
    </source>
</evidence>
<accession>A0A850EUW4</accession>
<evidence type="ECO:0000313" key="2">
    <source>
        <dbReference type="Proteomes" id="UP000564806"/>
    </source>
</evidence>
<dbReference type="RefSeq" id="WP_175373075.1">
    <property type="nucleotide sequence ID" value="NZ_JABWCS010000215.1"/>
</dbReference>
<organism evidence="1 2">
    <name type="scientific">Paenibacillus agri</name>
    <dbReference type="NCBI Taxonomy" id="2744309"/>
    <lineage>
        <taxon>Bacteria</taxon>
        <taxon>Bacillati</taxon>
        <taxon>Bacillota</taxon>
        <taxon>Bacilli</taxon>
        <taxon>Bacillales</taxon>
        <taxon>Paenibacillaceae</taxon>
        <taxon>Paenibacillus</taxon>
    </lineage>
</organism>